<dbReference type="STRING" id="348151.IV55_GL000443"/>
<keyword evidence="3" id="KW-1185">Reference proteome</keyword>
<proteinExistence type="predicted"/>
<name>A0A0R2KZH8_9LACO</name>
<accession>A0A0R2KZH8</accession>
<dbReference type="OrthoDB" id="2311054at2"/>
<dbReference type="AlphaFoldDB" id="A0A0R2KZH8"/>
<dbReference type="Proteomes" id="UP000321429">
    <property type="component" value="Unassembled WGS sequence"/>
</dbReference>
<reference evidence="1 4" key="2">
    <citation type="submission" date="2019-07" db="EMBL/GenBank/DDBJ databases">
        <title>Whole genome shotgun sequence of Lactobacillus siliginis NBRC 101315.</title>
        <authorList>
            <person name="Hosoyama A."/>
            <person name="Uohara A."/>
            <person name="Ohji S."/>
            <person name="Ichikawa N."/>
        </authorList>
    </citation>
    <scope>NUCLEOTIDE SEQUENCE [LARGE SCALE GENOMIC DNA]</scope>
    <source>
        <strain evidence="1 4">NBRC 101315</strain>
    </source>
</reference>
<dbReference type="RefSeq" id="WP_057811173.1">
    <property type="nucleotide sequence ID" value="NZ_BJUD01000010.1"/>
</dbReference>
<protein>
    <submittedName>
        <fullName evidence="2">Uncharacterized protein</fullName>
    </submittedName>
</protein>
<dbReference type="PATRIC" id="fig|348151.3.peg.451"/>
<evidence type="ECO:0000313" key="4">
    <source>
        <dbReference type="Proteomes" id="UP000321429"/>
    </source>
</evidence>
<reference evidence="2 3" key="1">
    <citation type="journal article" date="2015" name="Genome Announc.">
        <title>Expanding the biotechnology potential of lactobacilli through comparative genomics of 213 strains and associated genera.</title>
        <authorList>
            <person name="Sun Z."/>
            <person name="Harris H.M."/>
            <person name="McCann A."/>
            <person name="Guo C."/>
            <person name="Argimon S."/>
            <person name="Zhang W."/>
            <person name="Yang X."/>
            <person name="Jeffery I.B."/>
            <person name="Cooney J.C."/>
            <person name="Kagawa T.F."/>
            <person name="Liu W."/>
            <person name="Song Y."/>
            <person name="Salvetti E."/>
            <person name="Wrobel A."/>
            <person name="Rasinkangas P."/>
            <person name="Parkhill J."/>
            <person name="Rea M.C."/>
            <person name="O'Sullivan O."/>
            <person name="Ritari J."/>
            <person name="Douillard F.P."/>
            <person name="Paul Ross R."/>
            <person name="Yang R."/>
            <person name="Briner A.E."/>
            <person name="Felis G.E."/>
            <person name="de Vos W.M."/>
            <person name="Barrangou R."/>
            <person name="Klaenhammer T.R."/>
            <person name="Caufield P.W."/>
            <person name="Cui Y."/>
            <person name="Zhang H."/>
            <person name="O'Toole P.W."/>
        </authorList>
    </citation>
    <scope>NUCLEOTIDE SEQUENCE [LARGE SCALE GENOMIC DNA]</scope>
    <source>
        <strain evidence="2 3">DSM 22696</strain>
    </source>
</reference>
<evidence type="ECO:0000313" key="3">
    <source>
        <dbReference type="Proteomes" id="UP000051139"/>
    </source>
</evidence>
<comment type="caution">
    <text evidence="2">The sequence shown here is derived from an EMBL/GenBank/DDBJ whole genome shotgun (WGS) entry which is preliminary data.</text>
</comment>
<dbReference type="EMBL" id="BJUD01000010">
    <property type="protein sequence ID" value="GEK28476.1"/>
    <property type="molecule type" value="Genomic_DNA"/>
</dbReference>
<gene>
    <name evidence="2" type="ORF">IV55_GL000443</name>
    <name evidence="1" type="ORF">LSI01_07870</name>
</gene>
<evidence type="ECO:0000313" key="1">
    <source>
        <dbReference type="EMBL" id="GEK28476.1"/>
    </source>
</evidence>
<dbReference type="EMBL" id="JQCB01000012">
    <property type="protein sequence ID" value="KRN94899.1"/>
    <property type="molecule type" value="Genomic_DNA"/>
</dbReference>
<dbReference type="Proteomes" id="UP000051139">
    <property type="component" value="Unassembled WGS sequence"/>
</dbReference>
<sequence>MDKSIFYLTINARRGERFTVNDGDGKKVGSSPSRFWPSLWNTFLGWLIAVPTSDELTIMDNVLLVESKLRFMDTKYRIVVNHQPVALLTSKNFRGSDLINVKNKRYALKKGLGDTHFTVLADAQTPVVTIQKQLGTADKYQLTISTDFGILTGIGLAIAILAGQGK</sequence>
<organism evidence="2 3">
    <name type="scientific">Furfurilactobacillus siliginis</name>
    <dbReference type="NCBI Taxonomy" id="348151"/>
    <lineage>
        <taxon>Bacteria</taxon>
        <taxon>Bacillati</taxon>
        <taxon>Bacillota</taxon>
        <taxon>Bacilli</taxon>
        <taxon>Lactobacillales</taxon>
        <taxon>Lactobacillaceae</taxon>
        <taxon>Furfurilactobacillus</taxon>
    </lineage>
</organism>
<evidence type="ECO:0000313" key="2">
    <source>
        <dbReference type="EMBL" id="KRN94899.1"/>
    </source>
</evidence>